<dbReference type="AlphaFoldDB" id="A0A165RTZ3"/>
<dbReference type="InParanoid" id="A0A165RTZ3"/>
<evidence type="ECO:0000313" key="2">
    <source>
        <dbReference type="Proteomes" id="UP000076761"/>
    </source>
</evidence>
<name>A0A165RTZ3_9AGAM</name>
<sequence length="79" mass="8173">MVLPNEISYCTCFLSSFRLAISAAFSSFDIPTVLGAVLTGTGDSALFSAGAGEETLDDRGLGVARAGLFILLVVGPFRV</sequence>
<dbReference type="Proteomes" id="UP000076761">
    <property type="component" value="Unassembled WGS sequence"/>
</dbReference>
<proteinExistence type="predicted"/>
<dbReference type="EMBL" id="KV425579">
    <property type="protein sequence ID" value="KZT24266.1"/>
    <property type="molecule type" value="Genomic_DNA"/>
</dbReference>
<evidence type="ECO:0000313" key="1">
    <source>
        <dbReference type="EMBL" id="KZT24266.1"/>
    </source>
</evidence>
<organism evidence="1 2">
    <name type="scientific">Neolentinus lepideus HHB14362 ss-1</name>
    <dbReference type="NCBI Taxonomy" id="1314782"/>
    <lineage>
        <taxon>Eukaryota</taxon>
        <taxon>Fungi</taxon>
        <taxon>Dikarya</taxon>
        <taxon>Basidiomycota</taxon>
        <taxon>Agaricomycotina</taxon>
        <taxon>Agaricomycetes</taxon>
        <taxon>Gloeophyllales</taxon>
        <taxon>Gloeophyllaceae</taxon>
        <taxon>Neolentinus</taxon>
    </lineage>
</organism>
<reference evidence="1 2" key="1">
    <citation type="journal article" date="2016" name="Mol. Biol. Evol.">
        <title>Comparative Genomics of Early-Diverging Mushroom-Forming Fungi Provides Insights into the Origins of Lignocellulose Decay Capabilities.</title>
        <authorList>
            <person name="Nagy L.G."/>
            <person name="Riley R."/>
            <person name="Tritt A."/>
            <person name="Adam C."/>
            <person name="Daum C."/>
            <person name="Floudas D."/>
            <person name="Sun H."/>
            <person name="Yadav J.S."/>
            <person name="Pangilinan J."/>
            <person name="Larsson K.H."/>
            <person name="Matsuura K."/>
            <person name="Barry K."/>
            <person name="Labutti K."/>
            <person name="Kuo R."/>
            <person name="Ohm R.A."/>
            <person name="Bhattacharya S.S."/>
            <person name="Shirouzu T."/>
            <person name="Yoshinaga Y."/>
            <person name="Martin F.M."/>
            <person name="Grigoriev I.V."/>
            <person name="Hibbett D.S."/>
        </authorList>
    </citation>
    <scope>NUCLEOTIDE SEQUENCE [LARGE SCALE GENOMIC DNA]</scope>
    <source>
        <strain evidence="1 2">HHB14362 ss-1</strain>
    </source>
</reference>
<accession>A0A165RTZ3</accession>
<protein>
    <submittedName>
        <fullName evidence="1">Uncharacterized protein</fullName>
    </submittedName>
</protein>
<keyword evidence="2" id="KW-1185">Reference proteome</keyword>
<gene>
    <name evidence="1" type="ORF">NEOLEDRAFT_453134</name>
</gene>